<dbReference type="GO" id="GO:0000049">
    <property type="term" value="F:tRNA binding"/>
    <property type="evidence" value="ECO:0007669"/>
    <property type="project" value="TreeGrafter"/>
</dbReference>
<keyword evidence="10" id="KW-1185">Reference proteome</keyword>
<comment type="similarity">
    <text evidence="2">Belongs to the NEMF family.</text>
</comment>
<organism evidence="9 10">
    <name type="scientific">Lachancea mirantina</name>
    <dbReference type="NCBI Taxonomy" id="1230905"/>
    <lineage>
        <taxon>Eukaryota</taxon>
        <taxon>Fungi</taxon>
        <taxon>Dikarya</taxon>
        <taxon>Ascomycota</taxon>
        <taxon>Saccharomycotina</taxon>
        <taxon>Saccharomycetes</taxon>
        <taxon>Saccharomycetales</taxon>
        <taxon>Saccharomycetaceae</taxon>
        <taxon>Lachancea</taxon>
    </lineage>
</organism>
<dbReference type="InterPro" id="IPR008532">
    <property type="entry name" value="NFACT_RNA-bd"/>
</dbReference>
<dbReference type="GO" id="GO:1990112">
    <property type="term" value="C:RQC complex"/>
    <property type="evidence" value="ECO:0007669"/>
    <property type="project" value="TreeGrafter"/>
</dbReference>
<keyword evidence="4" id="KW-0175">Coiled coil</keyword>
<accession>A0A1G4K2Z5</accession>
<evidence type="ECO:0000256" key="4">
    <source>
        <dbReference type="ARBA" id="ARBA00023054"/>
    </source>
</evidence>
<evidence type="ECO:0000256" key="1">
    <source>
        <dbReference type="ARBA" id="ARBA00004496"/>
    </source>
</evidence>
<dbReference type="GO" id="GO:0043023">
    <property type="term" value="F:ribosomal large subunit binding"/>
    <property type="evidence" value="ECO:0007669"/>
    <property type="project" value="TreeGrafter"/>
</dbReference>
<dbReference type="FunFam" id="2.30.310.10:FF:000003">
    <property type="entry name" value="Zinc knuckle domain containing protein"/>
    <property type="match status" value="1"/>
</dbReference>
<name>A0A1G4K2Z5_9SACH</name>
<evidence type="ECO:0000313" key="10">
    <source>
        <dbReference type="Proteomes" id="UP000191024"/>
    </source>
</evidence>
<dbReference type="PANTHER" id="PTHR15239">
    <property type="entry name" value="NUCLEAR EXPORT MEDIATOR FACTOR NEMF"/>
    <property type="match status" value="1"/>
</dbReference>
<feature type="region of interest" description="Disordered" evidence="6">
    <location>
        <begin position="965"/>
        <end position="985"/>
    </location>
</feature>
<feature type="compositionally biased region" description="Basic and acidic residues" evidence="6">
    <location>
        <begin position="794"/>
        <end position="803"/>
    </location>
</feature>
<dbReference type="Pfam" id="PF05670">
    <property type="entry name" value="NFACT-R_1"/>
    <property type="match status" value="1"/>
</dbReference>
<dbReference type="InterPro" id="IPR051608">
    <property type="entry name" value="RQC_Subunit_NEMF"/>
</dbReference>
<evidence type="ECO:0000256" key="2">
    <source>
        <dbReference type="ARBA" id="ARBA00008318"/>
    </source>
</evidence>
<dbReference type="EMBL" id="LT598467">
    <property type="protein sequence ID" value="SCU98019.1"/>
    <property type="molecule type" value="Genomic_DNA"/>
</dbReference>
<dbReference type="GO" id="GO:0072344">
    <property type="term" value="P:rescue of stalled ribosome"/>
    <property type="evidence" value="ECO:0007669"/>
    <property type="project" value="TreeGrafter"/>
</dbReference>
<feature type="region of interest" description="Disordered" evidence="6">
    <location>
        <begin position="684"/>
        <end position="803"/>
    </location>
</feature>
<feature type="compositionally biased region" description="Acidic residues" evidence="6">
    <location>
        <begin position="686"/>
        <end position="706"/>
    </location>
</feature>
<gene>
    <name evidence="9" type="ORF">LAMI_0F12618G</name>
</gene>
<evidence type="ECO:0000256" key="5">
    <source>
        <dbReference type="ARBA" id="ARBA00070414"/>
    </source>
</evidence>
<evidence type="ECO:0000259" key="7">
    <source>
        <dbReference type="Pfam" id="PF05670"/>
    </source>
</evidence>
<dbReference type="Proteomes" id="UP000191024">
    <property type="component" value="Chromosome F"/>
</dbReference>
<evidence type="ECO:0000313" key="9">
    <source>
        <dbReference type="EMBL" id="SCU98019.1"/>
    </source>
</evidence>
<proteinExistence type="inferred from homology"/>
<comment type="subcellular location">
    <subcellularLocation>
        <location evidence="1">Cytoplasm</location>
    </subcellularLocation>
</comment>
<feature type="compositionally biased region" description="Acidic residues" evidence="6">
    <location>
        <begin position="717"/>
        <end position="730"/>
    </location>
</feature>
<feature type="domain" description="NFACT RNA-binding" evidence="7">
    <location>
        <begin position="551"/>
        <end position="658"/>
    </location>
</feature>
<dbReference type="PANTHER" id="PTHR15239:SF6">
    <property type="entry name" value="RIBOSOME QUALITY CONTROL COMPLEX SUBUNIT NEMF"/>
    <property type="match status" value="1"/>
</dbReference>
<feature type="compositionally biased region" description="Acidic residues" evidence="6">
    <location>
        <begin position="445"/>
        <end position="463"/>
    </location>
</feature>
<feature type="compositionally biased region" description="Basic residues" evidence="6">
    <location>
        <begin position="781"/>
        <end position="793"/>
    </location>
</feature>
<feature type="domain" description="NFACT protein C-terminal" evidence="8">
    <location>
        <begin position="860"/>
        <end position="960"/>
    </location>
</feature>
<dbReference type="STRING" id="1230905.A0A1G4K2Z5"/>
<feature type="region of interest" description="Disordered" evidence="6">
    <location>
        <begin position="442"/>
        <end position="469"/>
    </location>
</feature>
<evidence type="ECO:0000256" key="6">
    <source>
        <dbReference type="SAM" id="MobiDB-lite"/>
    </source>
</evidence>
<evidence type="ECO:0000256" key="3">
    <source>
        <dbReference type="ARBA" id="ARBA00022490"/>
    </source>
</evidence>
<dbReference type="Pfam" id="PF11923">
    <property type="entry name" value="NFACT-C"/>
    <property type="match status" value="1"/>
</dbReference>
<dbReference type="Gene3D" id="2.30.310.10">
    <property type="entry name" value="ibrinogen binding protein from staphylococcus aureus domain"/>
    <property type="match status" value="1"/>
</dbReference>
<feature type="compositionally biased region" description="Polar residues" evidence="6">
    <location>
        <begin position="731"/>
        <end position="740"/>
    </location>
</feature>
<dbReference type="GO" id="GO:0005737">
    <property type="term" value="C:cytoplasm"/>
    <property type="evidence" value="ECO:0007669"/>
    <property type="project" value="UniProtKB-SubCell"/>
</dbReference>
<dbReference type="GO" id="GO:1990116">
    <property type="term" value="P:ribosome-associated ubiquitin-dependent protein catabolic process"/>
    <property type="evidence" value="ECO:0007669"/>
    <property type="project" value="TreeGrafter"/>
</dbReference>
<dbReference type="OrthoDB" id="207084at2759"/>
<evidence type="ECO:0000259" key="8">
    <source>
        <dbReference type="Pfam" id="PF11923"/>
    </source>
</evidence>
<feature type="compositionally biased region" description="Basic residues" evidence="6">
    <location>
        <begin position="976"/>
        <end position="985"/>
    </location>
</feature>
<reference evidence="10" key="1">
    <citation type="submission" date="2016-03" db="EMBL/GenBank/DDBJ databases">
        <authorList>
            <person name="Devillers H."/>
        </authorList>
    </citation>
    <scope>NUCLEOTIDE SEQUENCE [LARGE SCALE GENOMIC DNA]</scope>
</reference>
<dbReference type="InterPro" id="IPR021846">
    <property type="entry name" value="NFACT-C"/>
</dbReference>
<dbReference type="Pfam" id="PF05833">
    <property type="entry name" value="NFACT_N"/>
    <property type="match status" value="1"/>
</dbReference>
<keyword evidence="3" id="KW-0963">Cytoplasm</keyword>
<dbReference type="AlphaFoldDB" id="A0A1G4K2Z5"/>
<protein>
    <recommendedName>
        <fullName evidence="5">Ribosome quality control complex subunit 2</fullName>
    </recommendedName>
</protein>
<sequence length="985" mass="112450">MKQRVSALDLEILARELKHDLEGLRLSNIYSISDSNRQFLLKFNKPDCKRTVVVDCGLRVHLTEYDWPIPPSPSGFIIKLRKHLKSKRLTTVKKVDNDRILVLSFSDGMFYLVLEFFSAGNVILLDSTRKIVAIQRIVHEHENKVGQMYEMFDDSFLADVSIAKPKNGQFSEWEISEWIKAEADNTALREKQASTQPTKKRAQVLSVNKLLYIHAPRISSDLISKNLKKLGVNPSESCLEFQSRTKMLSDMLNSSEEEVQDLLDFKSQKGFIVTKRNLNYDSQRDSPETEFVMEQFHPFEPLAEENENRESRLILVEGNYNKTVDTFFSTIESSKHALRLQNQKQQAENRLHSARRDNYARVQALINAQEVNDMKGHLIIANSNLVEEAQAAVKSLVDQQMDWQTIEKLIASEQARKNKVALLIVLPLNLKENKISLRLPTFDGANEESSDDESSSDSEDDDAVGNFSKIGQKLNGSTIVVEVELGLSPYANASNYFSAKKQNLEKQKKVEQNAARAFKNIEQKVSKDLSKKLKESQDSLRKQRNPYFFEKYHWFISSERFLVLMGRSPMEADQIYSKYIEDDDIHITNSLGTHVWIKNPEKTEVPPNTLMQAGIMCMSSSEAWSKKFQSSAYWTFARNLSKFDGGELLPSGLFRVKDEKKKNALPPSQLVLGFAFMWKTKKQGDEESEIEDEIEAEVDETDDEISEQNKGANEVEEKIEESSVEDEPTPENESLKNGSAQLRKEESSDSELEEKPNEEFADEKSSSPARSASLTVEGKAVRGKKGKLKKMQKKYSDQDAEERRNRLEVLGTLKGIERQKQKEEEEAQRKEALMARKAWREHQRKVQSQKLMKNEKVRVNYAKILEELVPAVPVGDEILDIVPVLAPWPALGKYKYKIKIQAGNAKKTKTANEILNYFAGRKVDESGTDKDLDWSREHELIKSIRDLDLVPCFYVDKMKTSIVSQNSGRNTAKSASAKKGKKGKK</sequence>
<feature type="compositionally biased region" description="Basic and acidic residues" evidence="6">
    <location>
        <begin position="742"/>
        <end position="765"/>
    </location>
</feature>